<proteinExistence type="predicted"/>
<dbReference type="EMBL" id="MU393435">
    <property type="protein sequence ID" value="KAI4868822.1"/>
    <property type="molecule type" value="Genomic_DNA"/>
</dbReference>
<comment type="caution">
    <text evidence="1">The sequence shown here is derived from an EMBL/GenBank/DDBJ whole genome shotgun (WGS) entry which is preliminary data.</text>
</comment>
<protein>
    <submittedName>
        <fullName evidence="1">Uncharacterized protein</fullName>
    </submittedName>
</protein>
<sequence length="413" mass="46667">MSLDLCGSERIDWIEQSLDQVLDPDNDIDSDSGFSHKGAFAIHLYKSLFESLRELAERSAAIPDESEDTLENFDRAVQLLDRIPDALAKEDTDTGRQQLISFPMFYYFMWIQLEEFARAPFAALKPVIVEHLMRMTDQVERLATPPKDVWPALSEITNRADQHEAHKLKTIFEAFMNLRYLGKPARDEDACVNLVNKSKLLTTMAAVVLRMPAKIVEISNDSLYDDSIRPTYIDHRFNSEESSFGLGRRPGLVELSEKLGNTPIPPEVIAKLEAARAKGAAPAVEEEEEEEEEEEGGAVPDVLSTISDPARRNRTVFADDRAEQRREVRFTDAAKVQALGPPDAAKAAEKAENYALEDQLTEKAIKEFNRHGPPGIDHMHAVDTFDMLLYMVVVTHWRCYQLVELYEASMPQA</sequence>
<gene>
    <name evidence="1" type="ORF">F4820DRAFT_465278</name>
</gene>
<organism evidence="1 2">
    <name type="scientific">Hypoxylon rubiginosum</name>
    <dbReference type="NCBI Taxonomy" id="110542"/>
    <lineage>
        <taxon>Eukaryota</taxon>
        <taxon>Fungi</taxon>
        <taxon>Dikarya</taxon>
        <taxon>Ascomycota</taxon>
        <taxon>Pezizomycotina</taxon>
        <taxon>Sordariomycetes</taxon>
        <taxon>Xylariomycetidae</taxon>
        <taxon>Xylariales</taxon>
        <taxon>Hypoxylaceae</taxon>
        <taxon>Hypoxylon</taxon>
    </lineage>
</organism>
<dbReference type="Proteomes" id="UP001497700">
    <property type="component" value="Unassembled WGS sequence"/>
</dbReference>
<evidence type="ECO:0000313" key="1">
    <source>
        <dbReference type="EMBL" id="KAI4868822.1"/>
    </source>
</evidence>
<reference evidence="1 2" key="1">
    <citation type="journal article" date="2022" name="New Phytol.">
        <title>Ecological generalism drives hyperdiversity of secondary metabolite gene clusters in xylarialean endophytes.</title>
        <authorList>
            <person name="Franco M.E.E."/>
            <person name="Wisecaver J.H."/>
            <person name="Arnold A.E."/>
            <person name="Ju Y.M."/>
            <person name="Slot J.C."/>
            <person name="Ahrendt S."/>
            <person name="Moore L.P."/>
            <person name="Eastman K.E."/>
            <person name="Scott K."/>
            <person name="Konkel Z."/>
            <person name="Mondo S.J."/>
            <person name="Kuo A."/>
            <person name="Hayes R.D."/>
            <person name="Haridas S."/>
            <person name="Andreopoulos B."/>
            <person name="Riley R."/>
            <person name="LaButti K."/>
            <person name="Pangilinan J."/>
            <person name="Lipzen A."/>
            <person name="Amirebrahimi M."/>
            <person name="Yan J."/>
            <person name="Adam C."/>
            <person name="Keymanesh K."/>
            <person name="Ng V."/>
            <person name="Louie K."/>
            <person name="Northen T."/>
            <person name="Drula E."/>
            <person name="Henrissat B."/>
            <person name="Hsieh H.M."/>
            <person name="Youens-Clark K."/>
            <person name="Lutzoni F."/>
            <person name="Miadlikowska J."/>
            <person name="Eastwood D.C."/>
            <person name="Hamelin R.C."/>
            <person name="Grigoriev I.V."/>
            <person name="U'Ren J.M."/>
        </authorList>
    </citation>
    <scope>NUCLEOTIDE SEQUENCE [LARGE SCALE GENOMIC DNA]</scope>
    <source>
        <strain evidence="1 2">CBS 119005</strain>
    </source>
</reference>
<evidence type="ECO:0000313" key="2">
    <source>
        <dbReference type="Proteomes" id="UP001497700"/>
    </source>
</evidence>
<accession>A0ACB9ZAP8</accession>
<name>A0ACB9ZAP8_9PEZI</name>
<keyword evidence="2" id="KW-1185">Reference proteome</keyword>